<dbReference type="Proteomes" id="UP000475037">
    <property type="component" value="Unassembled WGS sequence"/>
</dbReference>
<feature type="non-terminal residue" evidence="1">
    <location>
        <position position="1"/>
    </location>
</feature>
<dbReference type="EMBL" id="VOAJ01002695">
    <property type="protein sequence ID" value="KAF0881610.1"/>
    <property type="molecule type" value="Genomic_DNA"/>
</dbReference>
<organism evidence="1 2">
    <name type="scientific">Crocuta crocuta</name>
    <name type="common">Spotted hyena</name>
    <dbReference type="NCBI Taxonomy" id="9678"/>
    <lineage>
        <taxon>Eukaryota</taxon>
        <taxon>Metazoa</taxon>
        <taxon>Chordata</taxon>
        <taxon>Craniata</taxon>
        <taxon>Vertebrata</taxon>
        <taxon>Euteleostomi</taxon>
        <taxon>Mammalia</taxon>
        <taxon>Eutheria</taxon>
        <taxon>Laurasiatheria</taxon>
        <taxon>Carnivora</taxon>
        <taxon>Feliformia</taxon>
        <taxon>Hyaenidae</taxon>
        <taxon>Crocuta</taxon>
    </lineage>
</organism>
<name>A0A6G1B123_CROCR</name>
<dbReference type="AlphaFoldDB" id="A0A6G1B123"/>
<gene>
    <name evidence="1" type="primary">Zbed8_0</name>
    <name evidence="1" type="ORF">FOF47_R21990</name>
</gene>
<evidence type="ECO:0000313" key="2">
    <source>
        <dbReference type="Proteomes" id="UP000475037"/>
    </source>
</evidence>
<feature type="non-terminal residue" evidence="1">
    <location>
        <position position="148"/>
    </location>
</feature>
<proteinExistence type="predicted"/>
<accession>A0A6G1B123</accession>
<evidence type="ECO:0000313" key="1">
    <source>
        <dbReference type="EMBL" id="KAF0881610.1"/>
    </source>
</evidence>
<sequence>TLPKCGCASTQKLCFHASLKAAYNVLKEKNPYTTVKPHVLEDIQETSNLDQRRKIETVSLSNKFIHSIITSISFNPLLKVKEELAYKPFPLTTVTDVFQCIQFLVFVHKVHSDTVREFLFGESLWKSQRALTSSNLLKVLFCQIRVCL</sequence>
<keyword evidence="2" id="KW-1185">Reference proteome</keyword>
<protein>
    <submittedName>
        <fullName evidence="1">ZBED8 protein</fullName>
    </submittedName>
</protein>
<reference evidence="1 2" key="1">
    <citation type="submission" date="2019-11" db="EMBL/GenBank/DDBJ databases">
        <authorList>
            <person name="Yang C."/>
            <person name="Li F."/>
        </authorList>
    </citation>
    <scope>NUCLEOTIDE SEQUENCE [LARGE SCALE GENOMIC DNA]</scope>
    <source>
        <strain evidence="1">KB4526</strain>
        <tissue evidence="1">Muscle</tissue>
    </source>
</reference>
<comment type="caution">
    <text evidence="1">The sequence shown here is derived from an EMBL/GenBank/DDBJ whole genome shotgun (WGS) entry which is preliminary data.</text>
</comment>